<evidence type="ECO:0000256" key="1">
    <source>
        <dbReference type="SAM" id="Phobius"/>
    </source>
</evidence>
<evidence type="ECO:0000313" key="4">
    <source>
        <dbReference type="Proteomes" id="UP000002019"/>
    </source>
</evidence>
<dbReference type="STRING" id="459349.CLOAM1235"/>
<feature type="domain" description="VanZ-like" evidence="2">
    <location>
        <begin position="17"/>
        <end position="120"/>
    </location>
</feature>
<dbReference type="NCBIfam" id="NF037970">
    <property type="entry name" value="vanZ_1"/>
    <property type="match status" value="1"/>
</dbReference>
<feature type="transmembrane region" description="Helical" evidence="1">
    <location>
        <begin position="71"/>
        <end position="88"/>
    </location>
</feature>
<evidence type="ECO:0000313" key="3">
    <source>
        <dbReference type="EMBL" id="CAO81095.1"/>
    </source>
</evidence>
<name>B0VIA7_CLOAI</name>
<gene>
    <name evidence="3" type="ordered locus">CLOAM1235</name>
</gene>
<dbReference type="Proteomes" id="UP000002019">
    <property type="component" value="Chromosome"/>
</dbReference>
<accession>B0VIA7</accession>
<dbReference type="Pfam" id="PF04892">
    <property type="entry name" value="VanZ"/>
    <property type="match status" value="1"/>
</dbReference>
<dbReference type="PANTHER" id="PTHR28008">
    <property type="entry name" value="DOMAIN PROTEIN, PUTATIVE (AFU_ORTHOLOGUE AFUA_3G10980)-RELATED"/>
    <property type="match status" value="1"/>
</dbReference>
<protein>
    <recommendedName>
        <fullName evidence="2">VanZ-like domain-containing protein</fullName>
    </recommendedName>
</protein>
<dbReference type="PANTHER" id="PTHR28008:SF1">
    <property type="entry name" value="DOMAIN PROTEIN, PUTATIVE (AFU_ORTHOLOGUE AFUA_3G10980)-RELATED"/>
    <property type="match status" value="1"/>
</dbReference>
<dbReference type="AlphaFoldDB" id="B0VIA7"/>
<dbReference type="KEGG" id="caci:CLOAM1235"/>
<keyword evidence="1" id="KW-0812">Transmembrane</keyword>
<keyword evidence="1" id="KW-0472">Membrane</keyword>
<reference evidence="3 4" key="1">
    <citation type="journal article" date="2008" name="J. Bacteriol.">
        <title>'Candidatus Cloacamonas acidaminovorans': genome sequence reconstruction provides a first glimpse of a new bacterial division.</title>
        <authorList>
            <person name="Pelletier E."/>
            <person name="Kreimeyer A."/>
            <person name="Bocs S."/>
            <person name="Rouy Z."/>
            <person name="Gyapay G."/>
            <person name="Chouari R."/>
            <person name="Riviere D."/>
            <person name="Ganesan A."/>
            <person name="Daegelen P."/>
            <person name="Sghir A."/>
            <person name="Cohen G.N."/>
            <person name="Medigue C."/>
            <person name="Weissenbach J."/>
            <person name="Le Paslier D."/>
        </authorList>
    </citation>
    <scope>NUCLEOTIDE SEQUENCE [LARGE SCALE GENOMIC DNA]</scope>
    <source>
        <strain evidence="4">Evry</strain>
    </source>
</reference>
<sequence>MGIGKYQKMKFFRTIYPTLIWFCLIWILSSLPSQHIPSVNIIGFDKLEHIGIYAILGCLLGYWLIFKDWKLTTVILIYVFLLLLAGLDEYHQNFIPGRDVSLYDFMANSTGIIIGFLFYLHKYDRS</sequence>
<keyword evidence="1" id="KW-1133">Transmembrane helix</keyword>
<dbReference type="eggNOG" id="COG5652">
    <property type="taxonomic scope" value="Bacteria"/>
</dbReference>
<keyword evidence="4" id="KW-1185">Reference proteome</keyword>
<organism evidence="3 4">
    <name type="scientific">Cloacimonas acidaminovorans (strain Evry)</name>
    <dbReference type="NCBI Taxonomy" id="459349"/>
    <lineage>
        <taxon>Bacteria</taxon>
        <taxon>Pseudomonadati</taxon>
        <taxon>Candidatus Cloacimonadota</taxon>
        <taxon>Candidatus Cloacimonadia</taxon>
        <taxon>Candidatus Cloacimonadales</taxon>
        <taxon>Candidatus Cloacimonadaceae</taxon>
        <taxon>Candidatus Cloacimonas</taxon>
    </lineage>
</organism>
<feature type="transmembrane region" description="Helical" evidence="1">
    <location>
        <begin position="12"/>
        <end position="29"/>
    </location>
</feature>
<dbReference type="EMBL" id="CU466930">
    <property type="protein sequence ID" value="CAO81095.1"/>
    <property type="molecule type" value="Genomic_DNA"/>
</dbReference>
<feature type="transmembrane region" description="Helical" evidence="1">
    <location>
        <begin position="100"/>
        <end position="120"/>
    </location>
</feature>
<evidence type="ECO:0000259" key="2">
    <source>
        <dbReference type="Pfam" id="PF04892"/>
    </source>
</evidence>
<dbReference type="HOGENOM" id="CLU_096028_5_3_0"/>
<proteinExistence type="predicted"/>
<feature type="transmembrane region" description="Helical" evidence="1">
    <location>
        <begin position="49"/>
        <end position="66"/>
    </location>
</feature>
<dbReference type="InterPro" id="IPR006976">
    <property type="entry name" value="VanZ-like"/>
</dbReference>